<evidence type="ECO:0000256" key="2">
    <source>
        <dbReference type="ARBA" id="ARBA00023015"/>
    </source>
</evidence>
<dbReference type="GO" id="GO:0030246">
    <property type="term" value="F:carbohydrate binding"/>
    <property type="evidence" value="ECO:0007669"/>
    <property type="project" value="InterPro"/>
</dbReference>
<keyword evidence="4" id="KW-0804">Transcription</keyword>
<dbReference type="Gene3D" id="3.40.50.1360">
    <property type="match status" value="1"/>
</dbReference>
<dbReference type="AlphaFoldDB" id="A0A4R9BRW1"/>
<dbReference type="InterPro" id="IPR037171">
    <property type="entry name" value="NagB/RpiA_transferase-like"/>
</dbReference>
<keyword evidence="2" id="KW-0805">Transcription regulation</keyword>
<organism evidence="6 7">
    <name type="scientific">Cryobacterium lactosi</name>
    <dbReference type="NCBI Taxonomy" id="1259202"/>
    <lineage>
        <taxon>Bacteria</taxon>
        <taxon>Bacillati</taxon>
        <taxon>Actinomycetota</taxon>
        <taxon>Actinomycetes</taxon>
        <taxon>Micrococcales</taxon>
        <taxon>Microbacteriaceae</taxon>
        <taxon>Cryobacterium</taxon>
    </lineage>
</organism>
<evidence type="ECO:0000313" key="6">
    <source>
        <dbReference type="EMBL" id="TFD89371.1"/>
    </source>
</evidence>
<dbReference type="InterPro" id="IPR036388">
    <property type="entry name" value="WH-like_DNA-bd_sf"/>
</dbReference>
<name>A0A4R9BRW1_9MICO</name>
<keyword evidence="3" id="KW-0238">DNA-binding</keyword>
<dbReference type="PANTHER" id="PTHR34294:SF1">
    <property type="entry name" value="TRANSCRIPTIONAL REGULATOR LSRR"/>
    <property type="match status" value="1"/>
</dbReference>
<dbReference type="Proteomes" id="UP000298468">
    <property type="component" value="Unassembled WGS sequence"/>
</dbReference>
<evidence type="ECO:0000259" key="5">
    <source>
        <dbReference type="Pfam" id="PF04198"/>
    </source>
</evidence>
<dbReference type="EMBL" id="SOHM01000026">
    <property type="protein sequence ID" value="TFD89371.1"/>
    <property type="molecule type" value="Genomic_DNA"/>
</dbReference>
<evidence type="ECO:0000313" key="7">
    <source>
        <dbReference type="Proteomes" id="UP000298468"/>
    </source>
</evidence>
<dbReference type="Pfam" id="PF04198">
    <property type="entry name" value="Sugar-bind"/>
    <property type="match status" value="1"/>
</dbReference>
<comment type="caution">
    <text evidence="6">The sequence shown here is derived from an EMBL/GenBank/DDBJ whole genome shotgun (WGS) entry which is preliminary data.</text>
</comment>
<feature type="domain" description="Sugar-binding" evidence="5">
    <location>
        <begin position="75"/>
        <end position="320"/>
    </location>
</feature>
<comment type="similarity">
    <text evidence="1">Belongs to the SorC transcriptional regulatory family.</text>
</comment>
<evidence type="ECO:0000256" key="1">
    <source>
        <dbReference type="ARBA" id="ARBA00010466"/>
    </source>
</evidence>
<dbReference type="Gene3D" id="1.10.10.10">
    <property type="entry name" value="Winged helix-like DNA-binding domain superfamily/Winged helix DNA-binding domain"/>
    <property type="match status" value="1"/>
</dbReference>
<proteinExistence type="inferred from homology"/>
<evidence type="ECO:0000256" key="4">
    <source>
        <dbReference type="ARBA" id="ARBA00023163"/>
    </source>
</evidence>
<reference evidence="6 7" key="1">
    <citation type="submission" date="2019-03" db="EMBL/GenBank/DDBJ databases">
        <title>Genomics of glacier-inhabiting Cryobacterium strains.</title>
        <authorList>
            <person name="Liu Q."/>
            <person name="Xin Y.-H."/>
        </authorList>
    </citation>
    <scope>NUCLEOTIDE SEQUENCE [LARGE SCALE GENOMIC DNA]</scope>
    <source>
        <strain evidence="6 7">Sr59</strain>
    </source>
</reference>
<dbReference type="GO" id="GO:0003677">
    <property type="term" value="F:DNA binding"/>
    <property type="evidence" value="ECO:0007669"/>
    <property type="project" value="UniProtKB-KW"/>
</dbReference>
<gene>
    <name evidence="6" type="ORF">E3T61_11355</name>
</gene>
<dbReference type="SUPFAM" id="SSF100950">
    <property type="entry name" value="NagB/RpiA/CoA transferase-like"/>
    <property type="match status" value="1"/>
</dbReference>
<dbReference type="InterPro" id="IPR051054">
    <property type="entry name" value="SorC_transcr_regulators"/>
</dbReference>
<dbReference type="InterPro" id="IPR007324">
    <property type="entry name" value="Sugar-bd_dom_put"/>
</dbReference>
<accession>A0A4R9BRW1</accession>
<dbReference type="PANTHER" id="PTHR34294">
    <property type="entry name" value="TRANSCRIPTIONAL REGULATOR-RELATED"/>
    <property type="match status" value="1"/>
</dbReference>
<protein>
    <submittedName>
        <fullName evidence="6">Transcriptional regulator</fullName>
    </submittedName>
</protein>
<keyword evidence="7" id="KW-1185">Reference proteome</keyword>
<dbReference type="OrthoDB" id="186585at2"/>
<sequence>MLTRLRSDERGVPVMGISRQSEAAYVAKRYLIDRKSKVEIAKEIRSSRFRVARLIDEAYNGGCVRISVDLPIGVDFEISTQLRERFGLQHAAVVHSGTRDAGEVRQALAPVAASFLTEVIREGDVLGITPGRTLRQLDKYVTELPYCDVVQLTGVANPNIESGMGVVARLAAVSRGRAHFLYSPLTVSEASVAEGIRRQPAIRRTLSRIDDLDVAFVTIGSWDPPQSQLFDNMVDEDFRTRLLGEGIHGEVGATLIHEDGRLSEQLAPVAIAVTAAQLAQARNVIAVAGGTGKTTAIRAALLSGMVNTLITDAFTAQELLV</sequence>
<evidence type="ECO:0000256" key="3">
    <source>
        <dbReference type="ARBA" id="ARBA00023125"/>
    </source>
</evidence>